<evidence type="ECO:0008006" key="4">
    <source>
        <dbReference type="Google" id="ProtNLM"/>
    </source>
</evidence>
<gene>
    <name evidence="2" type="ORF">TRN7648_01793</name>
</gene>
<dbReference type="AlphaFoldDB" id="A0A0P1GSG5"/>
<name>A0A0P1GSG5_9RHOB</name>
<feature type="signal peptide" evidence="1">
    <location>
        <begin position="1"/>
        <end position="20"/>
    </location>
</feature>
<organism evidence="2 3">
    <name type="scientific">Tropicibacter naphthalenivorans</name>
    <dbReference type="NCBI Taxonomy" id="441103"/>
    <lineage>
        <taxon>Bacteria</taxon>
        <taxon>Pseudomonadati</taxon>
        <taxon>Pseudomonadota</taxon>
        <taxon>Alphaproteobacteria</taxon>
        <taxon>Rhodobacterales</taxon>
        <taxon>Roseobacteraceae</taxon>
        <taxon>Tropicibacter</taxon>
    </lineage>
</organism>
<dbReference type="InterPro" id="IPR010767">
    <property type="entry name" value="Phage_CGC-2007_Cje0229"/>
</dbReference>
<dbReference type="PROSITE" id="PS51257">
    <property type="entry name" value="PROKAR_LIPOPROTEIN"/>
    <property type="match status" value="1"/>
</dbReference>
<keyword evidence="1" id="KW-0732">Signal</keyword>
<dbReference type="Pfam" id="PF07087">
    <property type="entry name" value="DUF1353"/>
    <property type="match status" value="1"/>
</dbReference>
<dbReference type="RefSeq" id="WP_058247308.1">
    <property type="nucleotide sequence ID" value="NZ_CYSE01000003.1"/>
</dbReference>
<reference evidence="2 3" key="1">
    <citation type="submission" date="2015-09" db="EMBL/GenBank/DDBJ databases">
        <authorList>
            <consortium name="Swine Surveillance"/>
        </authorList>
    </citation>
    <scope>NUCLEOTIDE SEQUENCE [LARGE SCALE GENOMIC DNA]</scope>
    <source>
        <strain evidence="2 3">CECT 7648</strain>
    </source>
</reference>
<proteinExistence type="predicted"/>
<evidence type="ECO:0000313" key="2">
    <source>
        <dbReference type="EMBL" id="CUH78101.1"/>
    </source>
</evidence>
<sequence>MKPFSLFVAGMLVLSACDTAQVPQPGAAEPEISCRTQPGCAFDRAPLRVLNEPVTIPRRAYTFFPTAQSLTFVDATGRQWFAPPRTLTDGASIPPMFVEIVGDPTSPEFINAAAMHDAYCGIGNEEGSRFHQALWQDVHRMFYDGLIVGGTNETTAKIMFAAVWLGGPRWAGPGRAARVSTQGPALGARAGYVRTLDHIPVSERQSMMRQTKAYIQRANPTLPQLEGYLNRIEAQTLARFPLVDASEEEAHHDDDYAYDDTAYDDTTAAGGTTDAGGTSTAGGVIDTPVVTDPGDLLLDPSTGCVGDPTGVDC</sequence>
<evidence type="ECO:0000256" key="1">
    <source>
        <dbReference type="SAM" id="SignalP"/>
    </source>
</evidence>
<keyword evidence="3" id="KW-1185">Reference proteome</keyword>
<accession>A0A0P1GSG5</accession>
<dbReference type="EMBL" id="CYSE01000003">
    <property type="protein sequence ID" value="CUH78101.1"/>
    <property type="molecule type" value="Genomic_DNA"/>
</dbReference>
<protein>
    <recommendedName>
        <fullName evidence="4">DUF1353 domain-containing protein</fullName>
    </recommendedName>
</protein>
<dbReference type="Proteomes" id="UP000054935">
    <property type="component" value="Unassembled WGS sequence"/>
</dbReference>
<evidence type="ECO:0000313" key="3">
    <source>
        <dbReference type="Proteomes" id="UP000054935"/>
    </source>
</evidence>
<dbReference type="OrthoDB" id="7860705at2"/>
<feature type="chain" id="PRO_5006063722" description="DUF1353 domain-containing protein" evidence="1">
    <location>
        <begin position="21"/>
        <end position="313"/>
    </location>
</feature>